<dbReference type="Proteomes" id="UP000005266">
    <property type="component" value="Segment"/>
</dbReference>
<dbReference type="EMBL" id="HQ317390">
    <property type="protein sequence ID" value="AFK66707.1"/>
    <property type="molecule type" value="Genomic_DNA"/>
</dbReference>
<dbReference type="GeneID" id="13165528"/>
<evidence type="ECO:0000313" key="2">
    <source>
        <dbReference type="Proteomes" id="UP000005266"/>
    </source>
</evidence>
<protein>
    <submittedName>
        <fullName evidence="1">Uncharacterized protein</fullName>
    </submittedName>
</protein>
<evidence type="ECO:0000313" key="1">
    <source>
        <dbReference type="EMBL" id="AFK66707.1"/>
    </source>
</evidence>
<name>I3UMJ2_9CAUD</name>
<dbReference type="KEGG" id="vg:13165528"/>
<reference evidence="1 2" key="1">
    <citation type="journal article" date="2013" name="Extremophiles">
        <title>Genomic analysis of cold-active Colwelliaphage 9A and psychrophilic phage-host interactions.</title>
        <authorList>
            <person name="Colangelo-Lillis J.R."/>
            <person name="Deming J.W."/>
        </authorList>
    </citation>
    <scope>NUCLEOTIDE SEQUENCE [LARGE SCALE GENOMIC DNA]</scope>
    <source>
        <strain evidence="1">9A</strain>
    </source>
</reference>
<gene>
    <name evidence="1" type="ORF">COPG_00111</name>
</gene>
<organism evidence="1 2">
    <name type="scientific">Colwellia phage 9A</name>
    <dbReference type="NCBI Taxonomy" id="765765"/>
    <lineage>
        <taxon>Viruses</taxon>
        <taxon>Duplodnaviria</taxon>
        <taxon>Heunggongvirae</taxon>
        <taxon>Uroviricota</taxon>
        <taxon>Caudoviricetes</taxon>
        <taxon>Franklinbayvirus</taxon>
        <taxon>Franklinbayvirus fv9A</taxon>
    </lineage>
</organism>
<sequence length="79" mass="9313">MPFKRTKPIVCCEIGNRILCVKDTVQHITQFSIKDGFEIFYGRGTVLEMDRSTGRALVYWFTTKKKSNTYFDKLVKTRR</sequence>
<dbReference type="RefSeq" id="YP_006489297.1">
    <property type="nucleotide sequence ID" value="NC_018088.1"/>
</dbReference>
<keyword evidence="2" id="KW-1185">Reference proteome</keyword>
<proteinExistence type="predicted"/>
<accession>I3UMJ2</accession>